<dbReference type="CDD" id="cd07816">
    <property type="entry name" value="Bet_v1-like"/>
    <property type="match status" value="1"/>
</dbReference>
<name>A0AAV1D5D1_OLDCO</name>
<dbReference type="SUPFAM" id="SSF55961">
    <property type="entry name" value="Bet v1-like"/>
    <property type="match status" value="1"/>
</dbReference>
<dbReference type="Proteomes" id="UP001161247">
    <property type="component" value="Chromosome 4"/>
</dbReference>
<dbReference type="GO" id="GO:0009738">
    <property type="term" value="P:abscisic acid-activated signaling pathway"/>
    <property type="evidence" value="ECO:0007669"/>
    <property type="project" value="TreeGrafter"/>
</dbReference>
<evidence type="ECO:0000256" key="1">
    <source>
        <dbReference type="ARBA" id="ARBA00009744"/>
    </source>
</evidence>
<dbReference type="GO" id="GO:0038023">
    <property type="term" value="F:signaling receptor activity"/>
    <property type="evidence" value="ECO:0007669"/>
    <property type="project" value="TreeGrafter"/>
</dbReference>
<proteinExistence type="inferred from homology"/>
<keyword evidence="5" id="KW-1185">Reference proteome</keyword>
<keyword evidence="2" id="KW-0017">Alkaloid metabolism</keyword>
<dbReference type="GO" id="GO:0006952">
    <property type="term" value="P:defense response"/>
    <property type="evidence" value="ECO:0007669"/>
    <property type="project" value="InterPro"/>
</dbReference>
<comment type="similarity">
    <text evidence="1">Belongs to the BetVI family.</text>
</comment>
<dbReference type="InterPro" id="IPR050279">
    <property type="entry name" value="Plant_def-hormone_signal"/>
</dbReference>
<dbReference type="GO" id="GO:0010427">
    <property type="term" value="F:abscisic acid binding"/>
    <property type="evidence" value="ECO:0007669"/>
    <property type="project" value="TreeGrafter"/>
</dbReference>
<feature type="domain" description="Bet v I/Major latex protein" evidence="3">
    <location>
        <begin position="21"/>
        <end position="173"/>
    </location>
</feature>
<dbReference type="PANTHER" id="PTHR31213">
    <property type="entry name" value="OS08G0374000 PROTEIN-RELATED"/>
    <property type="match status" value="1"/>
</dbReference>
<evidence type="ECO:0000313" key="4">
    <source>
        <dbReference type="EMBL" id="CAI9103091.1"/>
    </source>
</evidence>
<sequence>MFYDNFTYTHTHDGAKDNLNMKGSFSHDVKVKVPAAEAWKVYGTLRLSEVVRQRLPNVLSRLDVLEGDGGPGTKMHLVYPPGNPLGSLKEEFLVVDDQTMTKITQVYEGGYLNFGITLYRVTFRVVPDPEDDRGCTVKCTLDYEIREDSMANAGFVSIKALSYVMDAANDYLLSSSGVTN</sequence>
<dbReference type="InterPro" id="IPR000916">
    <property type="entry name" value="Bet_v_I/MLP"/>
</dbReference>
<dbReference type="GO" id="GO:0004864">
    <property type="term" value="F:protein phosphatase inhibitor activity"/>
    <property type="evidence" value="ECO:0007669"/>
    <property type="project" value="TreeGrafter"/>
</dbReference>
<dbReference type="GO" id="GO:0005634">
    <property type="term" value="C:nucleus"/>
    <property type="evidence" value="ECO:0007669"/>
    <property type="project" value="TreeGrafter"/>
</dbReference>
<reference evidence="4" key="1">
    <citation type="submission" date="2023-03" db="EMBL/GenBank/DDBJ databases">
        <authorList>
            <person name="Julca I."/>
        </authorList>
    </citation>
    <scope>NUCLEOTIDE SEQUENCE</scope>
</reference>
<dbReference type="EMBL" id="OX459121">
    <property type="protein sequence ID" value="CAI9103091.1"/>
    <property type="molecule type" value="Genomic_DNA"/>
</dbReference>
<dbReference type="InterPro" id="IPR023393">
    <property type="entry name" value="START-like_dom_sf"/>
</dbReference>
<dbReference type="GO" id="GO:0005737">
    <property type="term" value="C:cytoplasm"/>
    <property type="evidence" value="ECO:0007669"/>
    <property type="project" value="TreeGrafter"/>
</dbReference>
<evidence type="ECO:0000256" key="2">
    <source>
        <dbReference type="ARBA" id="ARBA00022589"/>
    </source>
</evidence>
<dbReference type="GO" id="GO:0009820">
    <property type="term" value="P:alkaloid metabolic process"/>
    <property type="evidence" value="ECO:0007669"/>
    <property type="project" value="UniProtKB-KW"/>
</dbReference>
<gene>
    <name evidence="4" type="ORF">OLC1_LOCUS12318</name>
</gene>
<accession>A0AAV1D5D1</accession>
<dbReference type="Gene3D" id="3.30.530.20">
    <property type="match status" value="1"/>
</dbReference>
<dbReference type="Pfam" id="PF00407">
    <property type="entry name" value="Bet_v_1"/>
    <property type="match status" value="1"/>
</dbReference>
<dbReference type="PANTHER" id="PTHR31213:SF19">
    <property type="entry name" value="BET V I_MAJOR LATEX PROTEIN DOMAIN-CONTAINING PROTEIN"/>
    <property type="match status" value="1"/>
</dbReference>
<evidence type="ECO:0000313" key="5">
    <source>
        <dbReference type="Proteomes" id="UP001161247"/>
    </source>
</evidence>
<organism evidence="4 5">
    <name type="scientific">Oldenlandia corymbosa var. corymbosa</name>
    <dbReference type="NCBI Taxonomy" id="529605"/>
    <lineage>
        <taxon>Eukaryota</taxon>
        <taxon>Viridiplantae</taxon>
        <taxon>Streptophyta</taxon>
        <taxon>Embryophyta</taxon>
        <taxon>Tracheophyta</taxon>
        <taxon>Spermatophyta</taxon>
        <taxon>Magnoliopsida</taxon>
        <taxon>eudicotyledons</taxon>
        <taxon>Gunneridae</taxon>
        <taxon>Pentapetalae</taxon>
        <taxon>asterids</taxon>
        <taxon>lamiids</taxon>
        <taxon>Gentianales</taxon>
        <taxon>Rubiaceae</taxon>
        <taxon>Rubioideae</taxon>
        <taxon>Spermacoceae</taxon>
        <taxon>Hedyotis-Oldenlandia complex</taxon>
        <taxon>Oldenlandia</taxon>
    </lineage>
</organism>
<dbReference type="AlphaFoldDB" id="A0AAV1D5D1"/>
<evidence type="ECO:0000259" key="3">
    <source>
        <dbReference type="Pfam" id="PF00407"/>
    </source>
</evidence>
<protein>
    <submittedName>
        <fullName evidence="4">OLC1v1001525C1</fullName>
    </submittedName>
</protein>